<keyword evidence="2" id="KW-1185">Reference proteome</keyword>
<comment type="caution">
    <text evidence="1">The sequence shown here is derived from an EMBL/GenBank/DDBJ whole genome shotgun (WGS) entry which is preliminary data.</text>
</comment>
<gene>
    <name evidence="1" type="ORF">FA95DRAFT_1609495</name>
</gene>
<proteinExistence type="predicted"/>
<evidence type="ECO:0000313" key="2">
    <source>
        <dbReference type="Proteomes" id="UP000814033"/>
    </source>
</evidence>
<dbReference type="Proteomes" id="UP000814033">
    <property type="component" value="Unassembled WGS sequence"/>
</dbReference>
<protein>
    <submittedName>
        <fullName evidence="1">MFS general substrate transporter</fullName>
    </submittedName>
</protein>
<dbReference type="EMBL" id="MU276024">
    <property type="protein sequence ID" value="KAI0043295.1"/>
    <property type="molecule type" value="Genomic_DNA"/>
</dbReference>
<name>A0ACB8RH12_9AGAM</name>
<reference evidence="1" key="1">
    <citation type="submission" date="2021-02" db="EMBL/GenBank/DDBJ databases">
        <authorList>
            <consortium name="DOE Joint Genome Institute"/>
            <person name="Ahrendt S."/>
            <person name="Looney B.P."/>
            <person name="Miyauchi S."/>
            <person name="Morin E."/>
            <person name="Drula E."/>
            <person name="Courty P.E."/>
            <person name="Chicoki N."/>
            <person name="Fauchery L."/>
            <person name="Kohler A."/>
            <person name="Kuo A."/>
            <person name="Labutti K."/>
            <person name="Pangilinan J."/>
            <person name="Lipzen A."/>
            <person name="Riley R."/>
            <person name="Andreopoulos W."/>
            <person name="He G."/>
            <person name="Johnson J."/>
            <person name="Barry K.W."/>
            <person name="Grigoriev I.V."/>
            <person name="Nagy L."/>
            <person name="Hibbett D."/>
            <person name="Henrissat B."/>
            <person name="Matheny P.B."/>
            <person name="Labbe J."/>
            <person name="Martin F."/>
        </authorList>
    </citation>
    <scope>NUCLEOTIDE SEQUENCE</scope>
    <source>
        <strain evidence="1">FP105234-sp</strain>
    </source>
</reference>
<evidence type="ECO:0000313" key="1">
    <source>
        <dbReference type="EMBL" id="KAI0043295.1"/>
    </source>
</evidence>
<sequence length="485" mass="52473">MLAPAPSLSFEKSAKCDDTTSEMSTKCDDTDESLPTAPPPPVHDSSRVRAWTTLFGAWLAIAATFGYTLSFGVYQLVYTRADVASATGVRWIGATQLSLLLATSLPAGLLHDYGHFRCAVIGGSYLFTSSLFMLSTIDLGDEYFTFLYVQGISMSIGAGMVFVPSLAVQTDHWGARSTLAMGIASTGLFAGGAFFPIMLTQLLRRGVSFAWTVRASAFVVLGMLLVANACMRRSCPGASSPTGAKRTSLTDLVTDAAYMFAALAGLFMSWGIYFTYFYLQRCVIDRGMDRAFAFYTPAILCGAALAGGLLSNLAATKCGTINMFAVMALFCFLFLHLAFVPKTITGVALNASIAGLLSGAWFSLLPPVLHMTSTSKRDCGLCLGFAFAVSAVAVLASTPLNEWLLEPVPRPYSYLDWGLPNVISTVLLALLNEWLLAPAPRPHSDWDLPNVISIFMMMVGAFMCMMVRFVWGFRLLNMKNYTEVF</sequence>
<reference evidence="1" key="2">
    <citation type="journal article" date="2022" name="New Phytol.">
        <title>Evolutionary transition to the ectomycorrhizal habit in the genomes of a hyperdiverse lineage of mushroom-forming fungi.</title>
        <authorList>
            <person name="Looney B."/>
            <person name="Miyauchi S."/>
            <person name="Morin E."/>
            <person name="Drula E."/>
            <person name="Courty P.E."/>
            <person name="Kohler A."/>
            <person name="Kuo A."/>
            <person name="LaButti K."/>
            <person name="Pangilinan J."/>
            <person name="Lipzen A."/>
            <person name="Riley R."/>
            <person name="Andreopoulos W."/>
            <person name="He G."/>
            <person name="Johnson J."/>
            <person name="Nolan M."/>
            <person name="Tritt A."/>
            <person name="Barry K.W."/>
            <person name="Grigoriev I.V."/>
            <person name="Nagy L.G."/>
            <person name="Hibbett D."/>
            <person name="Henrissat B."/>
            <person name="Matheny P.B."/>
            <person name="Labbe J."/>
            <person name="Martin F.M."/>
        </authorList>
    </citation>
    <scope>NUCLEOTIDE SEQUENCE</scope>
    <source>
        <strain evidence="1">FP105234-sp</strain>
    </source>
</reference>
<accession>A0ACB8RH12</accession>
<organism evidence="1 2">
    <name type="scientific">Auriscalpium vulgare</name>
    <dbReference type="NCBI Taxonomy" id="40419"/>
    <lineage>
        <taxon>Eukaryota</taxon>
        <taxon>Fungi</taxon>
        <taxon>Dikarya</taxon>
        <taxon>Basidiomycota</taxon>
        <taxon>Agaricomycotina</taxon>
        <taxon>Agaricomycetes</taxon>
        <taxon>Russulales</taxon>
        <taxon>Auriscalpiaceae</taxon>
        <taxon>Auriscalpium</taxon>
    </lineage>
</organism>